<reference evidence="1 2" key="1">
    <citation type="journal article" date="2016" name="Int. J. Syst. Evol. Microbiol.">
        <title>Desulfotomaculum ferrireducens sp. nov., a moderately thermophilic sulfate-reducing and dissimilatory Fe(III)-reducing bacterium isolated from compost.</title>
        <authorList>
            <person name="Yang G."/>
            <person name="Guo J."/>
            <person name="Zhuang L."/>
            <person name="Yuan Y."/>
            <person name="Zhou S."/>
        </authorList>
    </citation>
    <scope>NUCLEOTIDE SEQUENCE [LARGE SCALE GENOMIC DNA]</scope>
    <source>
        <strain evidence="1 2">GSS09</strain>
    </source>
</reference>
<dbReference type="OrthoDB" id="1629499at2"/>
<name>A0A1S6IVM7_9FIRM</name>
<dbReference type="STRING" id="1833852.B0537_06875"/>
<proteinExistence type="predicted"/>
<protein>
    <submittedName>
        <fullName evidence="1">Uncharacterized protein</fullName>
    </submittedName>
</protein>
<keyword evidence="2" id="KW-1185">Reference proteome</keyword>
<accession>A0A1S6IVM7</accession>
<dbReference type="Proteomes" id="UP000189464">
    <property type="component" value="Chromosome"/>
</dbReference>
<gene>
    <name evidence="1" type="ORF">B0537_06875</name>
</gene>
<evidence type="ECO:0000313" key="2">
    <source>
        <dbReference type="Proteomes" id="UP000189464"/>
    </source>
</evidence>
<dbReference type="RefSeq" id="WP_077713855.1">
    <property type="nucleotide sequence ID" value="NZ_CP019698.1"/>
</dbReference>
<dbReference type="KEGG" id="dfg:B0537_06875"/>
<evidence type="ECO:0000313" key="1">
    <source>
        <dbReference type="EMBL" id="AQS58829.1"/>
    </source>
</evidence>
<dbReference type="AlphaFoldDB" id="A0A1S6IVM7"/>
<dbReference type="EMBL" id="CP019698">
    <property type="protein sequence ID" value="AQS58829.1"/>
    <property type="molecule type" value="Genomic_DNA"/>
</dbReference>
<organism evidence="1 2">
    <name type="scientific">Desulforamulus ferrireducens</name>
    <dbReference type="NCBI Taxonomy" id="1833852"/>
    <lineage>
        <taxon>Bacteria</taxon>
        <taxon>Bacillati</taxon>
        <taxon>Bacillota</taxon>
        <taxon>Clostridia</taxon>
        <taxon>Eubacteriales</taxon>
        <taxon>Peptococcaceae</taxon>
        <taxon>Desulforamulus</taxon>
    </lineage>
</organism>
<sequence>MAKIKIRKNLSDEDMLAGYKEELTFENTWLAEEQESKPKVKPVQKNNAQEGLSSFFTPELQEQVGKILLQIKLDLYKQGIIDYRLEVSRQGNSVVLTAVNAVGKKKEPEKSTKKRK</sequence>